<dbReference type="Proteomes" id="UP000234331">
    <property type="component" value="Unassembled WGS sequence"/>
</dbReference>
<sequence length="97" mass="10289">MAGGRRGPGRRLRTGIRGICGIRAGRSVDVAFRNSGEKPARILPRFDVAHSRDAALGSSVRPSASRTRQRSALTAANVSFTMREKSRGSGTAAIQVP</sequence>
<reference evidence="1 2" key="1">
    <citation type="submission" date="2017-06" db="EMBL/GenBank/DDBJ databases">
        <authorList>
            <person name="Kim H.J."/>
            <person name="Triplett B.A."/>
        </authorList>
    </citation>
    <scope>NUCLEOTIDE SEQUENCE [LARGE SCALE GENOMIC DNA]</scope>
    <source>
        <strain evidence="1">FRACA_ARgP5</strain>
    </source>
</reference>
<proteinExistence type="predicted"/>
<dbReference type="AlphaFoldDB" id="A0A2I2KNZ5"/>
<evidence type="ECO:0000313" key="1">
    <source>
        <dbReference type="EMBL" id="SNQ47391.1"/>
    </source>
</evidence>
<gene>
    <name evidence="1" type="ORF">FRACA_1870007</name>
</gene>
<keyword evidence="2" id="KW-1185">Reference proteome</keyword>
<dbReference type="EMBL" id="FZMO01000098">
    <property type="protein sequence ID" value="SNQ47391.1"/>
    <property type="molecule type" value="Genomic_DNA"/>
</dbReference>
<evidence type="ECO:0000313" key="2">
    <source>
        <dbReference type="Proteomes" id="UP000234331"/>
    </source>
</evidence>
<protein>
    <submittedName>
        <fullName evidence="1">Uncharacterized protein</fullName>
    </submittedName>
</protein>
<name>A0A2I2KNZ5_9ACTN</name>
<organism evidence="1 2">
    <name type="scientific">Frankia canadensis</name>
    <dbReference type="NCBI Taxonomy" id="1836972"/>
    <lineage>
        <taxon>Bacteria</taxon>
        <taxon>Bacillati</taxon>
        <taxon>Actinomycetota</taxon>
        <taxon>Actinomycetes</taxon>
        <taxon>Frankiales</taxon>
        <taxon>Frankiaceae</taxon>
        <taxon>Frankia</taxon>
    </lineage>
</organism>
<accession>A0A2I2KNZ5</accession>